<evidence type="ECO:0000313" key="3">
    <source>
        <dbReference type="Proteomes" id="UP000092445"/>
    </source>
</evidence>
<accession>A0A1B0AAD8</accession>
<sequence length="151" mass="17317">MIPTPVQKKTEKDGIEKPESKMENKETSTKRRNKETNEKVQDNVLNASRDRLVILNSNIESEVYSEVAMSQETWTTKKMNSKPRGQVKRSTPILFCSNRGLHLRCIKSSSTEENSSPSSSNIPFNTKVDDNFSYSLTFCDLERWLRPAVIE</sequence>
<feature type="compositionally biased region" description="Basic and acidic residues" evidence="1">
    <location>
        <begin position="8"/>
        <end position="41"/>
    </location>
</feature>
<proteinExistence type="predicted"/>
<feature type="region of interest" description="Disordered" evidence="1">
    <location>
        <begin position="1"/>
        <end position="43"/>
    </location>
</feature>
<dbReference type="Proteomes" id="UP000092445">
    <property type="component" value="Unassembled WGS sequence"/>
</dbReference>
<dbReference type="AlphaFoldDB" id="A0A1B0AAD8"/>
<dbReference type="VEuPathDB" id="VectorBase:GPAI039259"/>
<evidence type="ECO:0000313" key="2">
    <source>
        <dbReference type="EnsemblMetazoa" id="GPAI039259-PA"/>
    </source>
</evidence>
<keyword evidence="3" id="KW-1185">Reference proteome</keyword>
<organism evidence="2 3">
    <name type="scientific">Glossina pallidipes</name>
    <name type="common">Tsetse fly</name>
    <dbReference type="NCBI Taxonomy" id="7398"/>
    <lineage>
        <taxon>Eukaryota</taxon>
        <taxon>Metazoa</taxon>
        <taxon>Ecdysozoa</taxon>
        <taxon>Arthropoda</taxon>
        <taxon>Hexapoda</taxon>
        <taxon>Insecta</taxon>
        <taxon>Pterygota</taxon>
        <taxon>Neoptera</taxon>
        <taxon>Endopterygota</taxon>
        <taxon>Diptera</taxon>
        <taxon>Brachycera</taxon>
        <taxon>Muscomorpha</taxon>
        <taxon>Hippoboscoidea</taxon>
        <taxon>Glossinidae</taxon>
        <taxon>Glossina</taxon>
    </lineage>
</organism>
<evidence type="ECO:0000256" key="1">
    <source>
        <dbReference type="SAM" id="MobiDB-lite"/>
    </source>
</evidence>
<reference evidence="3" key="1">
    <citation type="submission" date="2014-03" db="EMBL/GenBank/DDBJ databases">
        <authorList>
            <person name="Aksoy S."/>
            <person name="Warren W."/>
            <person name="Wilson R.K."/>
        </authorList>
    </citation>
    <scope>NUCLEOTIDE SEQUENCE [LARGE SCALE GENOMIC DNA]</scope>
    <source>
        <strain evidence="3">IAEA</strain>
    </source>
</reference>
<protein>
    <submittedName>
        <fullName evidence="2">Uncharacterized protein</fullName>
    </submittedName>
</protein>
<name>A0A1B0AAD8_GLOPL</name>
<reference evidence="2" key="2">
    <citation type="submission" date="2020-05" db="UniProtKB">
        <authorList>
            <consortium name="EnsemblMetazoa"/>
        </authorList>
    </citation>
    <scope>IDENTIFICATION</scope>
    <source>
        <strain evidence="2">IAEA</strain>
    </source>
</reference>
<dbReference type="EnsemblMetazoa" id="GPAI039259-RA">
    <property type="protein sequence ID" value="GPAI039259-PA"/>
    <property type="gene ID" value="GPAI039259"/>
</dbReference>